<reference evidence="2 3" key="1">
    <citation type="submission" date="2024-02" db="EMBL/GenBank/DDBJ databases">
        <authorList>
            <person name="Daric V."/>
            <person name="Darras S."/>
        </authorList>
    </citation>
    <scope>NUCLEOTIDE SEQUENCE [LARGE SCALE GENOMIC DNA]</scope>
</reference>
<dbReference type="Proteomes" id="UP001642483">
    <property type="component" value="Unassembled WGS sequence"/>
</dbReference>
<evidence type="ECO:0000313" key="2">
    <source>
        <dbReference type="EMBL" id="CAK8689531.1"/>
    </source>
</evidence>
<gene>
    <name evidence="2" type="ORF">CVLEPA_LOCUS21520</name>
</gene>
<evidence type="ECO:0000313" key="3">
    <source>
        <dbReference type="Proteomes" id="UP001642483"/>
    </source>
</evidence>
<keyword evidence="1" id="KW-0472">Membrane</keyword>
<evidence type="ECO:0000256" key="1">
    <source>
        <dbReference type="SAM" id="Phobius"/>
    </source>
</evidence>
<feature type="transmembrane region" description="Helical" evidence="1">
    <location>
        <begin position="6"/>
        <end position="32"/>
    </location>
</feature>
<name>A0ABP0GCM2_CLALP</name>
<organism evidence="2 3">
    <name type="scientific">Clavelina lepadiformis</name>
    <name type="common">Light-bulb sea squirt</name>
    <name type="synonym">Ascidia lepadiformis</name>
    <dbReference type="NCBI Taxonomy" id="159417"/>
    <lineage>
        <taxon>Eukaryota</taxon>
        <taxon>Metazoa</taxon>
        <taxon>Chordata</taxon>
        <taxon>Tunicata</taxon>
        <taxon>Ascidiacea</taxon>
        <taxon>Aplousobranchia</taxon>
        <taxon>Clavelinidae</taxon>
        <taxon>Clavelina</taxon>
    </lineage>
</organism>
<protein>
    <submittedName>
        <fullName evidence="2">Uncharacterized protein</fullName>
    </submittedName>
</protein>
<proteinExistence type="predicted"/>
<keyword evidence="1" id="KW-1133">Transmembrane helix</keyword>
<sequence>MKFCFAFNQVVLISGGILLTVCATVGYGNLFVRKKKPSRDLTKIGLLPDVVVDIKEGEENYDSDDENGAPFVPKKTPRWWHVFTKYFEKTKPPIDKTMLALHISAMSYIRKTPINKIPTGHVPVILQEHLVSTKTKK</sequence>
<keyword evidence="3" id="KW-1185">Reference proteome</keyword>
<keyword evidence="1" id="KW-0812">Transmembrane</keyword>
<dbReference type="EMBL" id="CAWYQH010000108">
    <property type="protein sequence ID" value="CAK8689531.1"/>
    <property type="molecule type" value="Genomic_DNA"/>
</dbReference>
<comment type="caution">
    <text evidence="2">The sequence shown here is derived from an EMBL/GenBank/DDBJ whole genome shotgun (WGS) entry which is preliminary data.</text>
</comment>
<accession>A0ABP0GCM2</accession>